<keyword evidence="2" id="KW-0378">Hydrolase</keyword>
<dbReference type="InterPro" id="IPR041725">
    <property type="entry name" value="L-asparaginase_I"/>
</dbReference>
<dbReference type="PANTHER" id="PTHR11707">
    <property type="entry name" value="L-ASPARAGINASE"/>
    <property type="match status" value="1"/>
</dbReference>
<dbReference type="CDD" id="cd08963">
    <property type="entry name" value="L-asparaginase_I"/>
    <property type="match status" value="1"/>
</dbReference>
<evidence type="ECO:0000313" key="6">
    <source>
        <dbReference type="EMBL" id="KAK9703146.1"/>
    </source>
</evidence>
<dbReference type="InterPro" id="IPR027475">
    <property type="entry name" value="Asparaginase/glutaminase_AS2"/>
</dbReference>
<dbReference type="PANTHER" id="PTHR11707:SF28">
    <property type="entry name" value="60 KDA LYSOPHOSPHOLIPASE"/>
    <property type="match status" value="1"/>
</dbReference>
<evidence type="ECO:0000256" key="2">
    <source>
        <dbReference type="ARBA" id="ARBA00022801"/>
    </source>
</evidence>
<gene>
    <name evidence="6" type="ORF">QE152_g29494</name>
</gene>
<dbReference type="PIRSF" id="PIRSF500176">
    <property type="entry name" value="L_ASNase"/>
    <property type="match status" value="1"/>
</dbReference>
<feature type="domain" description="L-asparaginase N-terminal" evidence="4">
    <location>
        <begin position="48"/>
        <end position="191"/>
    </location>
</feature>
<dbReference type="Gene3D" id="3.40.50.1170">
    <property type="entry name" value="L-asparaginase, N-terminal domain"/>
    <property type="match status" value="1"/>
</dbReference>
<evidence type="ECO:0000256" key="3">
    <source>
        <dbReference type="PROSITE-ProRule" id="PRU10100"/>
    </source>
</evidence>
<protein>
    <recommendedName>
        <fullName evidence="1">asparaginase</fullName>
        <ecNumber evidence="1">3.5.1.1</ecNumber>
    </recommendedName>
</protein>
<dbReference type="InterPro" id="IPR036152">
    <property type="entry name" value="Asp/glu_Ase-like_sf"/>
</dbReference>
<dbReference type="Proteomes" id="UP001458880">
    <property type="component" value="Unassembled WGS sequence"/>
</dbReference>
<dbReference type="Gene3D" id="3.40.50.40">
    <property type="match status" value="1"/>
</dbReference>
<dbReference type="GO" id="GO:0004067">
    <property type="term" value="F:asparaginase activity"/>
    <property type="evidence" value="ECO:0007669"/>
    <property type="project" value="UniProtKB-UniRule"/>
</dbReference>
<dbReference type="SUPFAM" id="SSF53774">
    <property type="entry name" value="Glutaminase/Asparaginase"/>
    <property type="match status" value="1"/>
</dbReference>
<feature type="active site" evidence="3">
    <location>
        <position position="92"/>
    </location>
</feature>
<dbReference type="InterPro" id="IPR027474">
    <property type="entry name" value="L-asparaginase_N"/>
</dbReference>
<dbReference type="InterPro" id="IPR027473">
    <property type="entry name" value="L-asparaginase_C"/>
</dbReference>
<dbReference type="FunFam" id="3.40.50.40:FF:000001">
    <property type="entry name" value="L-asparaginase 1"/>
    <property type="match status" value="1"/>
</dbReference>
<evidence type="ECO:0000313" key="7">
    <source>
        <dbReference type="Proteomes" id="UP001458880"/>
    </source>
</evidence>
<dbReference type="SMART" id="SM00870">
    <property type="entry name" value="Asparaginase"/>
    <property type="match status" value="1"/>
</dbReference>
<accession>A0AAW1JI19</accession>
<reference evidence="6 7" key="1">
    <citation type="journal article" date="2024" name="BMC Genomics">
        <title>De novo assembly and annotation of Popillia japonica's genome with initial clues to its potential as an invasive pest.</title>
        <authorList>
            <person name="Cucini C."/>
            <person name="Boschi S."/>
            <person name="Funari R."/>
            <person name="Cardaioli E."/>
            <person name="Iannotti N."/>
            <person name="Marturano G."/>
            <person name="Paoli F."/>
            <person name="Bruttini M."/>
            <person name="Carapelli A."/>
            <person name="Frati F."/>
            <person name="Nardi F."/>
        </authorList>
    </citation>
    <scope>NUCLEOTIDE SEQUENCE [LARGE SCALE GENOMIC DNA]</scope>
    <source>
        <strain evidence="6">DMR45628</strain>
    </source>
</reference>
<comment type="caution">
    <text evidence="6">The sequence shown here is derived from an EMBL/GenBank/DDBJ whole genome shotgun (WGS) entry which is preliminary data.</text>
</comment>
<dbReference type="InterPro" id="IPR037152">
    <property type="entry name" value="L-asparaginase_N_sf"/>
</dbReference>
<proteinExistence type="predicted"/>
<dbReference type="Pfam" id="PF00710">
    <property type="entry name" value="Asparaginase"/>
    <property type="match status" value="1"/>
</dbReference>
<name>A0AAW1JI19_POPJA</name>
<dbReference type="PROSITE" id="PS51732">
    <property type="entry name" value="ASN_GLN_ASE_3"/>
    <property type="match status" value="1"/>
</dbReference>
<evidence type="ECO:0000256" key="1">
    <source>
        <dbReference type="ARBA" id="ARBA00012920"/>
    </source>
</evidence>
<dbReference type="EC" id="3.5.1.1" evidence="1"/>
<dbReference type="InterPro" id="IPR040919">
    <property type="entry name" value="Asparaginase_C"/>
</dbReference>
<dbReference type="NCBIfam" id="TIGR00519">
    <property type="entry name" value="asnASE_I"/>
    <property type="match status" value="1"/>
</dbReference>
<dbReference type="PIRSF" id="PIRSF001220">
    <property type="entry name" value="L-ASNase_gatD"/>
    <property type="match status" value="1"/>
</dbReference>
<dbReference type="GO" id="GO:0009066">
    <property type="term" value="P:aspartate family amino acid metabolic process"/>
    <property type="evidence" value="ECO:0007669"/>
    <property type="project" value="UniProtKB-ARBA"/>
</dbReference>
<dbReference type="AlphaFoldDB" id="A0AAW1JI19"/>
<keyword evidence="7" id="KW-1185">Reference proteome</keyword>
<dbReference type="InterPro" id="IPR006034">
    <property type="entry name" value="Asparaginase/glutaminase-like"/>
</dbReference>
<feature type="domain" description="Asparaginase/glutaminase C-terminal" evidence="5">
    <location>
        <begin position="212"/>
        <end position="327"/>
    </location>
</feature>
<dbReference type="InterPro" id="IPR006033">
    <property type="entry name" value="AsnA_fam"/>
</dbReference>
<organism evidence="6 7">
    <name type="scientific">Popillia japonica</name>
    <name type="common">Japanese beetle</name>
    <dbReference type="NCBI Taxonomy" id="7064"/>
    <lineage>
        <taxon>Eukaryota</taxon>
        <taxon>Metazoa</taxon>
        <taxon>Ecdysozoa</taxon>
        <taxon>Arthropoda</taxon>
        <taxon>Hexapoda</taxon>
        <taxon>Insecta</taxon>
        <taxon>Pterygota</taxon>
        <taxon>Neoptera</taxon>
        <taxon>Endopterygota</taxon>
        <taxon>Coleoptera</taxon>
        <taxon>Polyphaga</taxon>
        <taxon>Scarabaeiformia</taxon>
        <taxon>Scarabaeidae</taxon>
        <taxon>Rutelinae</taxon>
        <taxon>Popillia</taxon>
    </lineage>
</organism>
<evidence type="ECO:0000259" key="5">
    <source>
        <dbReference type="Pfam" id="PF17763"/>
    </source>
</evidence>
<dbReference type="PRINTS" id="PR00139">
    <property type="entry name" value="ASNGLNASE"/>
</dbReference>
<dbReference type="PROSITE" id="PS00917">
    <property type="entry name" value="ASN_GLN_ASE_2"/>
    <property type="match status" value="1"/>
</dbReference>
<dbReference type="Pfam" id="PF17763">
    <property type="entry name" value="Asparaginase_C"/>
    <property type="match status" value="1"/>
</dbReference>
<evidence type="ECO:0000259" key="4">
    <source>
        <dbReference type="Pfam" id="PF00710"/>
    </source>
</evidence>
<sequence>MTKNQQGSLAPEPNVFLKRIRNDPELNCSIDPDRFELPKHSNDSSVRVTYEIREYDPLLDSSNMSTENWRTIARDIGNEYDRYDGFVVLHGTDTLAYTASVLSFMLRNLGKPIVVTGAQISIFLMGSDAKSNILNSLRFAAMNEIKEVCVCFSNKLLRGNRTVKHNSESMEAFSTPNYEALAEIKFRIEVDNRFMLTPSGSGPIFSYNLNENVIILRIFPTMSDKMLRYVLQPPTEGVVLLSYGAGNIPNREDIKKTLREAVTRGVIIVNLTQCMRGAVSSLYETGEILDAIGVLPGYDMTVEAAFAKLVYVLGQNKLSLQQKKELMKRNLCGEFSESN</sequence>
<dbReference type="EMBL" id="JASPKY010000375">
    <property type="protein sequence ID" value="KAK9703146.1"/>
    <property type="molecule type" value="Genomic_DNA"/>
</dbReference>